<feature type="compositionally biased region" description="Basic and acidic residues" evidence="1">
    <location>
        <begin position="39"/>
        <end position="49"/>
    </location>
</feature>
<gene>
    <name evidence="2" type="ORF">SAMN02787118_103368</name>
</gene>
<feature type="region of interest" description="Disordered" evidence="1">
    <location>
        <begin position="1"/>
        <end position="78"/>
    </location>
</feature>
<dbReference type="EMBL" id="FONR01000003">
    <property type="protein sequence ID" value="SFF02372.1"/>
    <property type="molecule type" value="Genomic_DNA"/>
</dbReference>
<proteinExistence type="predicted"/>
<feature type="compositionally biased region" description="Basic residues" evidence="1">
    <location>
        <begin position="98"/>
        <end position="109"/>
    </location>
</feature>
<evidence type="ECO:0000313" key="2">
    <source>
        <dbReference type="EMBL" id="SFF02372.1"/>
    </source>
</evidence>
<dbReference type="AlphaFoldDB" id="A0A1I2FAH5"/>
<feature type="region of interest" description="Disordered" evidence="1">
    <location>
        <begin position="98"/>
        <end position="155"/>
    </location>
</feature>
<accession>A0A1I2FAH5</accession>
<feature type="compositionally biased region" description="Basic and acidic residues" evidence="1">
    <location>
        <begin position="142"/>
        <end position="155"/>
    </location>
</feature>
<evidence type="ECO:0000256" key="1">
    <source>
        <dbReference type="SAM" id="MobiDB-lite"/>
    </source>
</evidence>
<dbReference type="Proteomes" id="UP000181942">
    <property type="component" value="Unassembled WGS sequence"/>
</dbReference>
<organism evidence="2 3">
    <name type="scientific">Streptomyces mirabilis</name>
    <dbReference type="NCBI Taxonomy" id="68239"/>
    <lineage>
        <taxon>Bacteria</taxon>
        <taxon>Bacillati</taxon>
        <taxon>Actinomycetota</taxon>
        <taxon>Actinomycetes</taxon>
        <taxon>Kitasatosporales</taxon>
        <taxon>Streptomycetaceae</taxon>
        <taxon>Streptomyces</taxon>
    </lineage>
</organism>
<sequence length="251" mass="26811">MGLRVPLESALTPASGATGQGFEPTPKAGVAGSNPAGGTERRAPTDRRGCPFASGSDDRLTRWTRHGRQGPSGCRPGSDRLANAVEVLAALAPTLASRPRRLLPPRHPRITTTPCYRSTGSPRTATGPPNRGPPSLLKPLGRSKELGQRDSEECHGPSAALFPALGVVPSQDRADTQAPPQHQWPIQGRVTDISALCNANRFLGLVSQWRATVWASAPNRELRIARPAPTRVGVHEREVTDSCLFLVRRSA</sequence>
<evidence type="ECO:0000313" key="3">
    <source>
        <dbReference type="Proteomes" id="UP000181942"/>
    </source>
</evidence>
<protein>
    <submittedName>
        <fullName evidence="2">Uncharacterized protein</fullName>
    </submittedName>
</protein>
<feature type="compositionally biased region" description="Polar residues" evidence="1">
    <location>
        <begin position="115"/>
        <end position="124"/>
    </location>
</feature>
<reference evidence="2 3" key="1">
    <citation type="submission" date="2016-10" db="EMBL/GenBank/DDBJ databases">
        <authorList>
            <person name="de Groot N.N."/>
        </authorList>
    </citation>
    <scope>NUCLEOTIDE SEQUENCE [LARGE SCALE GENOMIC DNA]</scope>
    <source>
        <strain evidence="2 3">OK461</strain>
    </source>
</reference>
<name>A0A1I2FAH5_9ACTN</name>